<evidence type="ECO:0000313" key="3">
    <source>
        <dbReference type="Proteomes" id="UP001500353"/>
    </source>
</evidence>
<organism evidence="2 3">
    <name type="scientific">Chryseobacterium ginsengisoli</name>
    <dbReference type="NCBI Taxonomy" id="363853"/>
    <lineage>
        <taxon>Bacteria</taxon>
        <taxon>Pseudomonadati</taxon>
        <taxon>Bacteroidota</taxon>
        <taxon>Flavobacteriia</taxon>
        <taxon>Flavobacteriales</taxon>
        <taxon>Weeksellaceae</taxon>
        <taxon>Chryseobacterium group</taxon>
        <taxon>Chryseobacterium</taxon>
    </lineage>
</organism>
<keyword evidence="3" id="KW-1185">Reference proteome</keyword>
<accession>A0ABP9MCG9</accession>
<sequence>MTFTQEFKGNLNKNKAIENPERKQRIETEQKEDREKAERIREIMSGPKF</sequence>
<evidence type="ECO:0008006" key="4">
    <source>
        <dbReference type="Google" id="ProtNLM"/>
    </source>
</evidence>
<reference evidence="3" key="1">
    <citation type="journal article" date="2019" name="Int. J. Syst. Evol. Microbiol.">
        <title>The Global Catalogue of Microorganisms (GCM) 10K type strain sequencing project: providing services to taxonomists for standard genome sequencing and annotation.</title>
        <authorList>
            <consortium name="The Broad Institute Genomics Platform"/>
            <consortium name="The Broad Institute Genome Sequencing Center for Infectious Disease"/>
            <person name="Wu L."/>
            <person name="Ma J."/>
        </authorList>
    </citation>
    <scope>NUCLEOTIDE SEQUENCE [LARGE SCALE GENOMIC DNA]</scope>
    <source>
        <strain evidence="3">JCM 18019</strain>
    </source>
</reference>
<comment type="caution">
    <text evidence="2">The sequence shown here is derived from an EMBL/GenBank/DDBJ whole genome shotgun (WGS) entry which is preliminary data.</text>
</comment>
<protein>
    <recommendedName>
        <fullName evidence="4">DNA-binding protein</fullName>
    </recommendedName>
</protein>
<evidence type="ECO:0000256" key="1">
    <source>
        <dbReference type="SAM" id="MobiDB-lite"/>
    </source>
</evidence>
<feature type="compositionally biased region" description="Polar residues" evidence="1">
    <location>
        <begin position="1"/>
        <end position="13"/>
    </location>
</feature>
<dbReference type="Proteomes" id="UP001500353">
    <property type="component" value="Unassembled WGS sequence"/>
</dbReference>
<dbReference type="EMBL" id="BAABHX010000003">
    <property type="protein sequence ID" value="GAA5092351.1"/>
    <property type="molecule type" value="Genomic_DNA"/>
</dbReference>
<gene>
    <name evidence="2" type="ORF">GCM10023210_21140</name>
</gene>
<dbReference type="RefSeq" id="WP_345203436.1">
    <property type="nucleotide sequence ID" value="NZ_BAABHX010000003.1"/>
</dbReference>
<feature type="compositionally biased region" description="Basic and acidic residues" evidence="1">
    <location>
        <begin position="15"/>
        <end position="42"/>
    </location>
</feature>
<name>A0ABP9MCG9_9FLAO</name>
<evidence type="ECO:0000313" key="2">
    <source>
        <dbReference type="EMBL" id="GAA5092351.1"/>
    </source>
</evidence>
<feature type="region of interest" description="Disordered" evidence="1">
    <location>
        <begin position="1"/>
        <end position="49"/>
    </location>
</feature>
<proteinExistence type="predicted"/>